<dbReference type="PROSITE" id="PS00711">
    <property type="entry name" value="LIPOXYGENASE_1"/>
    <property type="match status" value="1"/>
</dbReference>
<feature type="binding site" evidence="10">
    <location>
        <position position="364"/>
    </location>
    <ligand>
        <name>Fe cation</name>
        <dbReference type="ChEBI" id="CHEBI:24875"/>
        <note>catalytic</note>
    </ligand>
</feature>
<feature type="binding site" evidence="11">
    <location>
        <position position="78"/>
    </location>
    <ligand>
        <name>Ca(2+)</name>
        <dbReference type="ChEBI" id="CHEBI:29108"/>
        <label>1</label>
    </ligand>
</feature>
<evidence type="ECO:0000256" key="1">
    <source>
        <dbReference type="ARBA" id="ARBA00004496"/>
    </source>
</evidence>
<dbReference type="Proteomes" id="UP001591681">
    <property type="component" value="Unassembled WGS sequence"/>
</dbReference>
<keyword evidence="9" id="KW-0443">Lipid metabolism</keyword>
<keyword evidence="6 14" id="KW-0223">Dioxygenase</keyword>
<dbReference type="FunFam" id="1.20.245.10:FF:000001">
    <property type="entry name" value="Arachidonate 5-lipoxygenase a"/>
    <property type="match status" value="1"/>
</dbReference>
<evidence type="ECO:0000256" key="9">
    <source>
        <dbReference type="ARBA" id="ARBA00023098"/>
    </source>
</evidence>
<dbReference type="PANTHER" id="PTHR11771">
    <property type="entry name" value="LIPOXYGENASE"/>
    <property type="match status" value="1"/>
</dbReference>
<comment type="cofactor">
    <cofactor evidence="10">
        <name>Fe cation</name>
        <dbReference type="ChEBI" id="CHEBI:24875"/>
    </cofactor>
    <text evidence="10">Binds 1 Fe cation per subunit.</text>
</comment>
<dbReference type="InterPro" id="IPR000907">
    <property type="entry name" value="LipOase"/>
</dbReference>
<dbReference type="PRINTS" id="PR00467">
    <property type="entry name" value="MAMLPOXGNASE"/>
</dbReference>
<dbReference type="GO" id="GO:0046872">
    <property type="term" value="F:metal ion binding"/>
    <property type="evidence" value="ECO:0007669"/>
    <property type="project" value="UniProtKB-KW"/>
</dbReference>
<dbReference type="EMBL" id="JBHFQA010000006">
    <property type="protein sequence ID" value="KAL2096933.1"/>
    <property type="molecule type" value="Genomic_DNA"/>
</dbReference>
<evidence type="ECO:0000313" key="18">
    <source>
        <dbReference type="Proteomes" id="UP001591681"/>
    </source>
</evidence>
<sequence>MLTYTLTVYTGETILSGTNGTVYIKLIGEEGESDNWKLNPFMGLRHGSETQRNIKTKKTLGELLFVNLQSKTFMGLNDDWFCDKILVDTPEGARITFPCYRWIQAEKELQLRSAKATLVFQDINPQLKAQRSELVESHQDLFEWDFYADGVPQTIRGGTAFGLPPVIQFSFQKQTEFIYTAAEALISLNLQVLANNMEQWKSIDELHQVCVGKKIKTYAYVEEHWAEDEFFGYQFLNGINPMMIKLCSTLPENFPVTEDMVKGLLGDSTLEQEMQKRNIFLCDYNMLEGLVGNVVQCKQQYLTAPLCLLYSNPEGKMLPLAIQLGQKPGADNPIFLPTDTKNDWLLAKIYVRAAEFGVHEVDFHLLRTHLLCEVFTVATLRNLPCPHPLFKLLYPHTRYTLQISIMARNQLISETGAITMYSGIGGQSLPELLSRATASLTYSSLCLPENISERGLENVPNYYYRDDGIKLWNIINKYVGGVLQYYYKSDGDVQKDTELQQWILEIFKHGFLANKSTGIPESFQTVVDLVKFVTMVIFTASAQHAAVNNGQFEFGGWMPNSPSALGKPPPKEKGQTTEATILQTLPNKSTTANSMAVVKLLSTQSTDFCALGDFPDELFDEAAPCSAIKKFQKDLKALGATIEQRNATIALPYVYLMPKNIENSVAI</sequence>
<dbReference type="PROSITE" id="PS50095">
    <property type="entry name" value="PLAT"/>
    <property type="match status" value="1"/>
</dbReference>
<evidence type="ECO:0000256" key="2">
    <source>
        <dbReference type="ARBA" id="ARBA00005189"/>
    </source>
</evidence>
<feature type="binding site" evidence="10">
    <location>
        <position position="369"/>
    </location>
    <ligand>
        <name>Fe cation</name>
        <dbReference type="ChEBI" id="CHEBI:24875"/>
        <note>catalytic</note>
    </ligand>
</feature>
<dbReference type="PROSITE" id="PS51393">
    <property type="entry name" value="LIPOXYGENASE_3"/>
    <property type="match status" value="1"/>
</dbReference>
<dbReference type="GO" id="GO:0006629">
    <property type="term" value="P:lipid metabolic process"/>
    <property type="evidence" value="ECO:0007669"/>
    <property type="project" value="UniProtKB-KW"/>
</dbReference>
<feature type="site" description="Essential for stabilizing binding to COTL1" evidence="12">
    <location>
        <position position="102"/>
    </location>
</feature>
<dbReference type="InterPro" id="IPR036226">
    <property type="entry name" value="LipOase_C_sf"/>
</dbReference>
<feature type="domain" description="PLAT" evidence="15">
    <location>
        <begin position="2"/>
        <end position="117"/>
    </location>
</feature>
<dbReference type="InterPro" id="IPR036392">
    <property type="entry name" value="PLAT/LH2_dom_sf"/>
</dbReference>
<dbReference type="InterPro" id="IPR001024">
    <property type="entry name" value="PLAT/LH2_dom"/>
</dbReference>
<evidence type="ECO:0000256" key="7">
    <source>
        <dbReference type="ARBA" id="ARBA00023002"/>
    </source>
</evidence>
<keyword evidence="8 10" id="KW-0408">Iron</keyword>
<dbReference type="InterPro" id="IPR001885">
    <property type="entry name" value="LipOase_mml"/>
</dbReference>
<feature type="binding site" evidence="10">
    <location>
        <position position="544"/>
    </location>
    <ligand>
        <name>Fe cation</name>
        <dbReference type="ChEBI" id="CHEBI:24875"/>
        <note>catalytic</note>
    </ligand>
</feature>
<evidence type="ECO:0000256" key="11">
    <source>
        <dbReference type="PIRSR" id="PIRSR601885-2"/>
    </source>
</evidence>
<protein>
    <submittedName>
        <fullName evidence="17">Uncharacterized protein</fullName>
    </submittedName>
</protein>
<dbReference type="AlphaFoldDB" id="A0ABD1KDL9"/>
<dbReference type="Gene3D" id="3.10.450.60">
    <property type="match status" value="1"/>
</dbReference>
<keyword evidence="5 10" id="KW-0479">Metal-binding</keyword>
<keyword evidence="4" id="KW-0963">Cytoplasm</keyword>
<dbReference type="InterPro" id="IPR020833">
    <property type="entry name" value="LipOase_Fe_BS"/>
</dbReference>
<evidence type="ECO:0000256" key="13">
    <source>
        <dbReference type="PROSITE-ProRule" id="PRU00152"/>
    </source>
</evidence>
<name>A0ABD1KDL9_9TELE</name>
<evidence type="ECO:0000313" key="17">
    <source>
        <dbReference type="EMBL" id="KAL2096933.1"/>
    </source>
</evidence>
<evidence type="ECO:0000256" key="10">
    <source>
        <dbReference type="PIRSR" id="PIRSR601885-1"/>
    </source>
</evidence>
<gene>
    <name evidence="17" type="ORF">ACEWY4_006140</name>
</gene>
<comment type="similarity">
    <text evidence="3 14">Belongs to the lipoxygenase family.</text>
</comment>
<dbReference type="Gene3D" id="1.20.245.10">
    <property type="entry name" value="Lipoxygenase-1, Domain 5"/>
    <property type="match status" value="1"/>
</dbReference>
<dbReference type="Pfam" id="PF00305">
    <property type="entry name" value="Lipoxygenase"/>
    <property type="match status" value="1"/>
</dbReference>
<dbReference type="Gene3D" id="2.60.60.20">
    <property type="entry name" value="PLAT/LH2 domain"/>
    <property type="match status" value="1"/>
</dbReference>
<evidence type="ECO:0000256" key="12">
    <source>
        <dbReference type="PIRSR" id="PIRSR601885-3"/>
    </source>
</evidence>
<feature type="binding site" evidence="10">
    <location>
        <position position="667"/>
    </location>
    <ligand>
        <name>Fe cation</name>
        <dbReference type="ChEBI" id="CHEBI:24875"/>
        <note>catalytic</note>
    </ligand>
</feature>
<evidence type="ECO:0000256" key="4">
    <source>
        <dbReference type="ARBA" id="ARBA00022490"/>
    </source>
</evidence>
<comment type="pathway">
    <text evidence="2">Lipid metabolism.</text>
</comment>
<evidence type="ECO:0000256" key="8">
    <source>
        <dbReference type="ARBA" id="ARBA00023004"/>
    </source>
</evidence>
<dbReference type="GO" id="GO:0005737">
    <property type="term" value="C:cytoplasm"/>
    <property type="evidence" value="ECO:0007669"/>
    <property type="project" value="UniProtKB-SubCell"/>
</dbReference>
<feature type="binding site" evidence="11">
    <location>
        <position position="79"/>
    </location>
    <ligand>
        <name>Ca(2+)</name>
        <dbReference type="ChEBI" id="CHEBI:29108"/>
        <label>1</label>
    </ligand>
</feature>
<dbReference type="SUPFAM" id="SSF49723">
    <property type="entry name" value="Lipase/lipooxygenase domain (PLAT/LH2 domain)"/>
    <property type="match status" value="1"/>
</dbReference>
<dbReference type="InterPro" id="IPR013819">
    <property type="entry name" value="LipOase_C"/>
</dbReference>
<comment type="caution">
    <text evidence="13">Lacks conserved residue(s) required for the propagation of feature annotation.</text>
</comment>
<dbReference type="SMART" id="SM00308">
    <property type="entry name" value="LH2"/>
    <property type="match status" value="1"/>
</dbReference>
<keyword evidence="18" id="KW-1185">Reference proteome</keyword>
<comment type="caution">
    <text evidence="17">The sequence shown here is derived from an EMBL/GenBank/DDBJ whole genome shotgun (WGS) entry which is preliminary data.</text>
</comment>
<accession>A0ABD1KDL9</accession>
<keyword evidence="7 14" id="KW-0560">Oxidoreductase</keyword>
<reference evidence="17 18" key="1">
    <citation type="submission" date="2024-09" db="EMBL/GenBank/DDBJ databases">
        <title>A chromosome-level genome assembly of Gray's grenadier anchovy, Coilia grayii.</title>
        <authorList>
            <person name="Fu Z."/>
        </authorList>
    </citation>
    <scope>NUCLEOTIDE SEQUENCE [LARGE SCALE GENOMIC DNA]</scope>
    <source>
        <strain evidence="17">G4</strain>
        <tissue evidence="17">Muscle</tissue>
    </source>
</reference>
<proteinExistence type="inferred from homology"/>
<organism evidence="17 18">
    <name type="scientific">Coilia grayii</name>
    <name type="common">Gray's grenadier anchovy</name>
    <dbReference type="NCBI Taxonomy" id="363190"/>
    <lineage>
        <taxon>Eukaryota</taxon>
        <taxon>Metazoa</taxon>
        <taxon>Chordata</taxon>
        <taxon>Craniata</taxon>
        <taxon>Vertebrata</taxon>
        <taxon>Euteleostomi</taxon>
        <taxon>Actinopterygii</taxon>
        <taxon>Neopterygii</taxon>
        <taxon>Teleostei</taxon>
        <taxon>Clupei</taxon>
        <taxon>Clupeiformes</taxon>
        <taxon>Clupeoidei</taxon>
        <taxon>Engraulidae</taxon>
        <taxon>Coilinae</taxon>
        <taxon>Coilia</taxon>
    </lineage>
</organism>
<keyword evidence="11" id="KW-0106">Calcium</keyword>
<evidence type="ECO:0000256" key="3">
    <source>
        <dbReference type="ARBA" id="ARBA00009419"/>
    </source>
</evidence>
<evidence type="ECO:0000256" key="6">
    <source>
        <dbReference type="ARBA" id="ARBA00022964"/>
    </source>
</evidence>
<dbReference type="PRINTS" id="PR00087">
    <property type="entry name" value="LIPOXYGENASE"/>
</dbReference>
<dbReference type="Pfam" id="PF01477">
    <property type="entry name" value="PLAT"/>
    <property type="match status" value="1"/>
</dbReference>
<feature type="domain" description="Lipoxygenase" evidence="16">
    <location>
        <begin position="117"/>
        <end position="667"/>
    </location>
</feature>
<evidence type="ECO:0000259" key="15">
    <source>
        <dbReference type="PROSITE" id="PS50095"/>
    </source>
</evidence>
<feature type="binding site" evidence="11">
    <location>
        <position position="17"/>
    </location>
    <ligand>
        <name>Ca(2+)</name>
        <dbReference type="ChEBI" id="CHEBI:29108"/>
        <label>1</label>
    </ligand>
</feature>
<dbReference type="SUPFAM" id="SSF48484">
    <property type="entry name" value="Lipoxigenase"/>
    <property type="match status" value="1"/>
</dbReference>
<evidence type="ECO:0000256" key="5">
    <source>
        <dbReference type="ARBA" id="ARBA00022723"/>
    </source>
</evidence>
<comment type="subcellular location">
    <subcellularLocation>
        <location evidence="1">Cytoplasm</location>
    </subcellularLocation>
</comment>
<evidence type="ECO:0000259" key="16">
    <source>
        <dbReference type="PROSITE" id="PS51393"/>
    </source>
</evidence>
<evidence type="ECO:0000256" key="14">
    <source>
        <dbReference type="RuleBase" id="RU003974"/>
    </source>
</evidence>
<dbReference type="GO" id="GO:0051213">
    <property type="term" value="F:dioxygenase activity"/>
    <property type="evidence" value="ECO:0007669"/>
    <property type="project" value="UniProtKB-KW"/>
</dbReference>